<organism evidence="2">
    <name type="scientific">Salmonella enterica</name>
    <name type="common">Salmonella choleraesuis</name>
    <dbReference type="NCBI Taxonomy" id="28901"/>
    <lineage>
        <taxon>Bacteria</taxon>
        <taxon>Pseudomonadati</taxon>
        <taxon>Pseudomonadota</taxon>
        <taxon>Gammaproteobacteria</taxon>
        <taxon>Enterobacterales</taxon>
        <taxon>Enterobacteriaceae</taxon>
        <taxon>Salmonella</taxon>
    </lineage>
</organism>
<proteinExistence type="predicted"/>
<gene>
    <name evidence="2" type="ORF">C1B90_21340</name>
</gene>
<sequence>MKISKKTGAVVLTLLMSFPPTTRAAWTYECTLKDGNISVSGRTFTIPASGSGTLWVGETTINKSRISRTADSQSGSLAAYLNDDVIKNATGTSFARVFVNRGDGGLSYISFWLDPDRLTGASAVTACVYSTPGFISNGKCPANYTNDVIITEIKGVQQTLMTQLYNTLSLNGVDSNNPTSLDFPVAPPNEFQDHTITWGLGPVTYIQGYTGSLSIQGDVTTSSGPPWPSVICTRKATPVKFILTPDTIDFASVPAGSSQILTRSLNFSLVTAPAIQPSATLTFSHADADDGKLVLNGGKVSFQRVSDGLSVRLNESFAVTEKNMDFTVFLDASTARAGQASTDVLVTLTLN</sequence>
<evidence type="ECO:0000313" key="2">
    <source>
        <dbReference type="EMBL" id="EBL7518583.1"/>
    </source>
</evidence>
<evidence type="ECO:0000256" key="1">
    <source>
        <dbReference type="SAM" id="SignalP"/>
    </source>
</evidence>
<dbReference type="EMBL" id="AAGACD010000008">
    <property type="protein sequence ID" value="EBL7518583.1"/>
    <property type="molecule type" value="Genomic_DNA"/>
</dbReference>
<feature type="chain" id="PRO_5026086123" description="Fimbrial protein" evidence="1">
    <location>
        <begin position="25"/>
        <end position="351"/>
    </location>
</feature>
<accession>A0A5T4LNR0</accession>
<dbReference type="AlphaFoldDB" id="A0A5T4LNR0"/>
<comment type="caution">
    <text evidence="2">The sequence shown here is derived from an EMBL/GenBank/DDBJ whole genome shotgun (WGS) entry which is preliminary data.</text>
</comment>
<evidence type="ECO:0008006" key="3">
    <source>
        <dbReference type="Google" id="ProtNLM"/>
    </source>
</evidence>
<name>A0A5T4LNR0_SALER</name>
<keyword evidence="1" id="KW-0732">Signal</keyword>
<reference evidence="2" key="1">
    <citation type="submission" date="2018-07" db="EMBL/GenBank/DDBJ databases">
        <authorList>
            <consortium name="PulseNet: The National Subtyping Network for Foodborne Disease Surveillance"/>
            <person name="Tarr C.L."/>
            <person name="Trees E."/>
            <person name="Katz L.S."/>
            <person name="Carleton-Romer H.A."/>
            <person name="Stroika S."/>
            <person name="Kucerova Z."/>
            <person name="Roache K.F."/>
            <person name="Sabol A.L."/>
            <person name="Besser J."/>
            <person name="Gerner-Smidt P."/>
        </authorList>
    </citation>
    <scope>NUCLEOTIDE SEQUENCE</scope>
    <source>
        <strain evidence="2">PNUSAS031704</strain>
    </source>
</reference>
<protein>
    <recommendedName>
        <fullName evidence="3">Fimbrial protein</fullName>
    </recommendedName>
</protein>
<feature type="signal peptide" evidence="1">
    <location>
        <begin position="1"/>
        <end position="24"/>
    </location>
</feature>